<accession>A0ACB6QRM9</accession>
<name>A0ACB6QRM9_9PLEO</name>
<organism evidence="1 2">
    <name type="scientific">Lindgomyces ingoldianus</name>
    <dbReference type="NCBI Taxonomy" id="673940"/>
    <lineage>
        <taxon>Eukaryota</taxon>
        <taxon>Fungi</taxon>
        <taxon>Dikarya</taxon>
        <taxon>Ascomycota</taxon>
        <taxon>Pezizomycotina</taxon>
        <taxon>Dothideomycetes</taxon>
        <taxon>Pleosporomycetidae</taxon>
        <taxon>Pleosporales</taxon>
        <taxon>Lindgomycetaceae</taxon>
        <taxon>Lindgomyces</taxon>
    </lineage>
</organism>
<evidence type="ECO:0000313" key="1">
    <source>
        <dbReference type="EMBL" id="KAF2469180.1"/>
    </source>
</evidence>
<comment type="caution">
    <text evidence="1">The sequence shown here is derived from an EMBL/GenBank/DDBJ whole genome shotgun (WGS) entry which is preliminary data.</text>
</comment>
<sequence length="74" mass="7949">MVYLLMVAITGSPGCILSMYDLNSSLGLGRPCCHLTHALWPSSVWRHSPLLASQILTVLSPDPAPAGSSCERRL</sequence>
<gene>
    <name evidence="1" type="ORF">BDR25DRAFT_372378</name>
</gene>
<reference evidence="1" key="1">
    <citation type="journal article" date="2020" name="Stud. Mycol.">
        <title>101 Dothideomycetes genomes: a test case for predicting lifestyles and emergence of pathogens.</title>
        <authorList>
            <person name="Haridas S."/>
            <person name="Albert R."/>
            <person name="Binder M."/>
            <person name="Bloem J."/>
            <person name="Labutti K."/>
            <person name="Salamov A."/>
            <person name="Andreopoulos B."/>
            <person name="Baker S."/>
            <person name="Barry K."/>
            <person name="Bills G."/>
            <person name="Bluhm B."/>
            <person name="Cannon C."/>
            <person name="Castanera R."/>
            <person name="Culley D."/>
            <person name="Daum C."/>
            <person name="Ezra D."/>
            <person name="Gonzalez J."/>
            <person name="Henrissat B."/>
            <person name="Kuo A."/>
            <person name="Liang C."/>
            <person name="Lipzen A."/>
            <person name="Lutzoni F."/>
            <person name="Magnuson J."/>
            <person name="Mondo S."/>
            <person name="Nolan M."/>
            <person name="Ohm R."/>
            <person name="Pangilinan J."/>
            <person name="Park H.-J."/>
            <person name="Ramirez L."/>
            <person name="Alfaro M."/>
            <person name="Sun H."/>
            <person name="Tritt A."/>
            <person name="Yoshinaga Y."/>
            <person name="Zwiers L.-H."/>
            <person name="Turgeon B."/>
            <person name="Goodwin S."/>
            <person name="Spatafora J."/>
            <person name="Crous P."/>
            <person name="Grigoriev I."/>
        </authorList>
    </citation>
    <scope>NUCLEOTIDE SEQUENCE</scope>
    <source>
        <strain evidence="1">ATCC 200398</strain>
    </source>
</reference>
<keyword evidence="2" id="KW-1185">Reference proteome</keyword>
<dbReference type="Proteomes" id="UP000799755">
    <property type="component" value="Unassembled WGS sequence"/>
</dbReference>
<dbReference type="EMBL" id="MU003513">
    <property type="protein sequence ID" value="KAF2469180.1"/>
    <property type="molecule type" value="Genomic_DNA"/>
</dbReference>
<protein>
    <submittedName>
        <fullName evidence="1">Uncharacterized protein</fullName>
    </submittedName>
</protein>
<evidence type="ECO:0000313" key="2">
    <source>
        <dbReference type="Proteomes" id="UP000799755"/>
    </source>
</evidence>
<proteinExistence type="predicted"/>